<dbReference type="Proteomes" id="UP000004508">
    <property type="component" value="Unassembled WGS sequence"/>
</dbReference>
<accession>D6TZQ5</accession>
<dbReference type="AlphaFoldDB" id="D6TZQ5"/>
<reference evidence="1 2" key="1">
    <citation type="journal article" date="2011" name="Stand. Genomic Sci.">
        <title>Non-contiguous finished genome sequence and contextual data of the filamentous soil bacterium Ktedonobacter racemifer type strain (SOSP1-21).</title>
        <authorList>
            <person name="Chang Y.J."/>
            <person name="Land M."/>
            <person name="Hauser L."/>
            <person name="Chertkov O."/>
            <person name="Del Rio T.G."/>
            <person name="Nolan M."/>
            <person name="Copeland A."/>
            <person name="Tice H."/>
            <person name="Cheng J.F."/>
            <person name="Lucas S."/>
            <person name="Han C."/>
            <person name="Goodwin L."/>
            <person name="Pitluck S."/>
            <person name="Ivanova N."/>
            <person name="Ovchinikova G."/>
            <person name="Pati A."/>
            <person name="Chen A."/>
            <person name="Palaniappan K."/>
            <person name="Mavromatis K."/>
            <person name="Liolios K."/>
            <person name="Brettin T."/>
            <person name="Fiebig A."/>
            <person name="Rohde M."/>
            <person name="Abt B."/>
            <person name="Goker M."/>
            <person name="Detter J.C."/>
            <person name="Woyke T."/>
            <person name="Bristow J."/>
            <person name="Eisen J.A."/>
            <person name="Markowitz V."/>
            <person name="Hugenholtz P."/>
            <person name="Kyrpides N.C."/>
            <person name="Klenk H.P."/>
            <person name="Lapidus A."/>
        </authorList>
    </citation>
    <scope>NUCLEOTIDE SEQUENCE [LARGE SCALE GENOMIC DNA]</scope>
    <source>
        <strain evidence="2">DSM 44963</strain>
    </source>
</reference>
<sequence>MGIDVDGEQWLKQSPQLIRDAKPGRGAVVGRALSLSLLRFLFAHDFYCSRLFKEAVSIKDDLEGIIGVPMKQQPDEQ</sequence>
<dbReference type="InParanoid" id="D6TZQ5"/>
<comment type="caution">
    <text evidence="1">The sequence shown here is derived from an EMBL/GenBank/DDBJ whole genome shotgun (WGS) entry which is preliminary data.</text>
</comment>
<keyword evidence="2" id="KW-1185">Reference proteome</keyword>
<evidence type="ECO:0000313" key="2">
    <source>
        <dbReference type="Proteomes" id="UP000004508"/>
    </source>
</evidence>
<gene>
    <name evidence="1" type="ORF">Krac_2819</name>
</gene>
<proteinExistence type="predicted"/>
<dbReference type="EMBL" id="ADVG01000004">
    <property type="protein sequence ID" value="EFH82045.1"/>
    <property type="molecule type" value="Genomic_DNA"/>
</dbReference>
<name>D6TZQ5_KTERA</name>
<organism evidence="1 2">
    <name type="scientific">Ktedonobacter racemifer DSM 44963</name>
    <dbReference type="NCBI Taxonomy" id="485913"/>
    <lineage>
        <taxon>Bacteria</taxon>
        <taxon>Bacillati</taxon>
        <taxon>Chloroflexota</taxon>
        <taxon>Ktedonobacteria</taxon>
        <taxon>Ktedonobacterales</taxon>
        <taxon>Ktedonobacteraceae</taxon>
        <taxon>Ktedonobacter</taxon>
    </lineage>
</organism>
<evidence type="ECO:0000313" key="1">
    <source>
        <dbReference type="EMBL" id="EFH82045.1"/>
    </source>
</evidence>
<protein>
    <submittedName>
        <fullName evidence="1">Uncharacterized protein</fullName>
    </submittedName>
</protein>